<dbReference type="Gene3D" id="3.50.30.50">
    <property type="entry name" value="Putative cyclase"/>
    <property type="match status" value="1"/>
</dbReference>
<name>A0ABY7JYB7_9ACTN</name>
<dbReference type="InterPro" id="IPR007325">
    <property type="entry name" value="KFase/CYL"/>
</dbReference>
<dbReference type="PANTHER" id="PTHR34861">
    <property type="match status" value="1"/>
</dbReference>
<feature type="region of interest" description="Disordered" evidence="1">
    <location>
        <begin position="1"/>
        <end position="20"/>
    </location>
</feature>
<dbReference type="InterPro" id="IPR037175">
    <property type="entry name" value="KFase_sf"/>
</dbReference>
<dbReference type="Pfam" id="PF04199">
    <property type="entry name" value="Cyclase"/>
    <property type="match status" value="1"/>
</dbReference>
<reference evidence="2" key="1">
    <citation type="submission" date="2022-05" db="EMBL/GenBank/DDBJ databases">
        <title>Jatrophihabitans sp. SB3-54 whole genome sequence.</title>
        <authorList>
            <person name="Suh M.K."/>
            <person name="Eom M.K."/>
            <person name="Kim J.S."/>
            <person name="Kim H.S."/>
            <person name="Do H.E."/>
            <person name="Shin Y.K."/>
            <person name="Lee J.-S."/>
        </authorList>
    </citation>
    <scope>NUCLEOTIDE SEQUENCE</scope>
    <source>
        <strain evidence="2">SB3-54</strain>
    </source>
</reference>
<accession>A0ABY7JYB7</accession>
<protein>
    <submittedName>
        <fullName evidence="2">Cyclase family protein</fullName>
    </submittedName>
</protein>
<dbReference type="EMBL" id="CP097463">
    <property type="protein sequence ID" value="WAX56317.1"/>
    <property type="molecule type" value="Genomic_DNA"/>
</dbReference>
<keyword evidence="3" id="KW-1185">Reference proteome</keyword>
<gene>
    <name evidence="2" type="ORF">M6B22_17510</name>
</gene>
<organism evidence="2 3">
    <name type="scientific">Jatrophihabitans cynanchi</name>
    <dbReference type="NCBI Taxonomy" id="2944128"/>
    <lineage>
        <taxon>Bacteria</taxon>
        <taxon>Bacillati</taxon>
        <taxon>Actinomycetota</taxon>
        <taxon>Actinomycetes</taxon>
        <taxon>Jatrophihabitantales</taxon>
        <taxon>Jatrophihabitantaceae</taxon>
        <taxon>Jatrophihabitans</taxon>
    </lineage>
</organism>
<dbReference type="Proteomes" id="UP001164693">
    <property type="component" value="Chromosome"/>
</dbReference>
<dbReference type="RefSeq" id="WP_269442849.1">
    <property type="nucleotide sequence ID" value="NZ_CP097463.1"/>
</dbReference>
<evidence type="ECO:0000256" key="1">
    <source>
        <dbReference type="SAM" id="MobiDB-lite"/>
    </source>
</evidence>
<sequence>MASGTAPSNWNRWGPEDQRGTLNLITPERRRAALGSVRSGRTVSCARDLVPGLMPYARGATAVEFDMVRSGADAPPDAAAGASEHLGMVFHGRYVTHLDSLAHVFDRGRLYNEVDAREVSPAGTRTHAVTVASEGIVTRGVLLDAARHRGVTELADGTPVEADELDAIARAQGVTPRPGDAVLLRTGHGARVAAWRPGDAPLTGYAGWAPSCLPWLHRHDAAVAGADTAQDPLPAPADVRYELHVTGIVRLGLWLLDNCDLEELAAACESERRWDFLFVIAPLRLASGTGSPVNPIAIF</sequence>
<evidence type="ECO:0000313" key="2">
    <source>
        <dbReference type="EMBL" id="WAX56317.1"/>
    </source>
</evidence>
<feature type="compositionally biased region" description="Polar residues" evidence="1">
    <location>
        <begin position="1"/>
        <end position="11"/>
    </location>
</feature>
<dbReference type="SUPFAM" id="SSF102198">
    <property type="entry name" value="Putative cyclase"/>
    <property type="match status" value="1"/>
</dbReference>
<proteinExistence type="predicted"/>
<evidence type="ECO:0000313" key="3">
    <source>
        <dbReference type="Proteomes" id="UP001164693"/>
    </source>
</evidence>